<dbReference type="SMART" id="SM00852">
    <property type="entry name" value="MoCF_biosynth"/>
    <property type="match status" value="1"/>
</dbReference>
<keyword evidence="6" id="KW-0808">Transferase</keyword>
<dbReference type="GO" id="GO:0006777">
    <property type="term" value="P:Mo-molybdopterin cofactor biosynthetic process"/>
    <property type="evidence" value="ECO:0007669"/>
    <property type="project" value="UniProtKB-UniRule"/>
</dbReference>
<dbReference type="SUPFAM" id="SSF63882">
    <property type="entry name" value="MoeA N-terminal region -like"/>
    <property type="match status" value="1"/>
</dbReference>
<dbReference type="OrthoDB" id="9804758at2"/>
<dbReference type="EMBL" id="FQVB01000010">
    <property type="protein sequence ID" value="SHF06720.1"/>
    <property type="molecule type" value="Genomic_DNA"/>
</dbReference>
<dbReference type="InterPro" id="IPR005111">
    <property type="entry name" value="MoeA_C_domain_IV"/>
</dbReference>
<name>A0A1M4YLR8_9BACT</name>
<protein>
    <recommendedName>
        <fullName evidence="6">Molybdopterin molybdenumtransferase</fullName>
        <ecNumber evidence="6">2.10.1.1</ecNumber>
    </recommendedName>
</protein>
<comment type="similarity">
    <text evidence="3 6">Belongs to the MoeA family.</text>
</comment>
<dbReference type="EC" id="2.10.1.1" evidence="6"/>
<dbReference type="GO" id="GO:0046872">
    <property type="term" value="F:metal ion binding"/>
    <property type="evidence" value="ECO:0007669"/>
    <property type="project" value="UniProtKB-UniRule"/>
</dbReference>
<evidence type="ECO:0000256" key="1">
    <source>
        <dbReference type="ARBA" id="ARBA00002901"/>
    </source>
</evidence>
<dbReference type="SUPFAM" id="SSF53218">
    <property type="entry name" value="Molybdenum cofactor biosynthesis proteins"/>
    <property type="match status" value="1"/>
</dbReference>
<organism evidence="8 9">
    <name type="scientific">Desulfacinum infernum DSM 9756</name>
    <dbReference type="NCBI Taxonomy" id="1121391"/>
    <lineage>
        <taxon>Bacteria</taxon>
        <taxon>Pseudomonadati</taxon>
        <taxon>Thermodesulfobacteriota</taxon>
        <taxon>Syntrophobacteria</taxon>
        <taxon>Syntrophobacterales</taxon>
        <taxon>Syntrophobacteraceae</taxon>
        <taxon>Desulfacinum</taxon>
    </lineage>
</organism>
<evidence type="ECO:0000313" key="8">
    <source>
        <dbReference type="EMBL" id="SHF06720.1"/>
    </source>
</evidence>
<dbReference type="GO" id="GO:0061599">
    <property type="term" value="F:molybdopterin molybdotransferase activity"/>
    <property type="evidence" value="ECO:0007669"/>
    <property type="project" value="UniProtKB-UniRule"/>
</dbReference>
<dbReference type="UniPathway" id="UPA00344"/>
<comment type="catalytic activity">
    <reaction evidence="5">
        <text>adenylyl-molybdopterin + molybdate = Mo-molybdopterin + AMP + H(+)</text>
        <dbReference type="Rhea" id="RHEA:35047"/>
        <dbReference type="ChEBI" id="CHEBI:15378"/>
        <dbReference type="ChEBI" id="CHEBI:36264"/>
        <dbReference type="ChEBI" id="CHEBI:62727"/>
        <dbReference type="ChEBI" id="CHEBI:71302"/>
        <dbReference type="ChEBI" id="CHEBI:456215"/>
        <dbReference type="EC" id="2.10.1.1"/>
    </reaction>
</comment>
<sequence length="657" mass="71932">MARFKRTIYLHMKTLEEARAVWKEAVGECRTAVERIPTDEALGRVTAEPVTARLSVPHYHGAAMDGFAVKASDTFGASDVRPLRLEVGRRAFPVDTGDPMPEGTDAVVMIEHAEKVDDSTIEIRQAAFPWQHVRKVGEDIVAGELLLPQQHRLRPADLGAMLAAGVPDVPVYSLPRVWIQPTGTELVPAREAARAQPGQIVEFNGTVIASLVRENGGVPMLQDVVPDDYESLLDAVRRAAACPAHVIVLNAGSSAGSEDYTVSLLKELGTLLVHGVAMMPGKPVLLGLIGSKPFIGLPGYPVSAIMAFEQFVRPLLHWMQGLPDPADPTVEAVLGRKMPSKLGLEEFVRVILGRVQGRLVAMPLQRGAGVITSLTRADALLRIPQDVEGINEGEPVRVRLLRSEDALEHTLIMIGSHDNTVDVLASELKSRDARLHLSSSNVGSLGGLLAVRRGQAHFAGSHLLDPETGQYNRRYVERYLKGTPVRLVRLTRRRQGFLVAPGNPKKIRGIEDLFRDDVRFVNRQAGSGTRILLDYELERAGRTPDGIIGYDWEEYTHMAVAVNVLSGTADCGMAIYAAAKALGLDFIPVCEECYDLIIPEACWDDPKIRLLLEVIRSDRFRQRVEALGGYDPSESGTVAGVWDGTTWRESRVVSRES</sequence>
<evidence type="ECO:0000256" key="5">
    <source>
        <dbReference type="ARBA" id="ARBA00047317"/>
    </source>
</evidence>
<feature type="domain" description="MoaB/Mog" evidence="7">
    <location>
        <begin position="178"/>
        <end position="318"/>
    </location>
</feature>
<proteinExistence type="inferred from homology"/>
<evidence type="ECO:0000256" key="4">
    <source>
        <dbReference type="ARBA" id="ARBA00023150"/>
    </source>
</evidence>
<dbReference type="InterPro" id="IPR036425">
    <property type="entry name" value="MoaB/Mog-like_dom_sf"/>
</dbReference>
<keyword evidence="6" id="KW-0460">Magnesium</keyword>
<keyword evidence="4 6" id="KW-0501">Molybdenum cofactor biosynthesis</keyword>
<dbReference type="Gene3D" id="2.170.190.11">
    <property type="entry name" value="Molybdopterin biosynthesis moea protein, domain 3"/>
    <property type="match status" value="1"/>
</dbReference>
<dbReference type="SUPFAM" id="SSF53850">
    <property type="entry name" value="Periplasmic binding protein-like II"/>
    <property type="match status" value="1"/>
</dbReference>
<dbReference type="Pfam" id="PF12727">
    <property type="entry name" value="PBP_like"/>
    <property type="match status" value="1"/>
</dbReference>
<dbReference type="Gene3D" id="3.40.190.10">
    <property type="entry name" value="Periplasmic binding protein-like II"/>
    <property type="match status" value="1"/>
</dbReference>
<comment type="pathway">
    <text evidence="2 6">Cofactor biosynthesis; molybdopterin biosynthesis.</text>
</comment>
<dbReference type="Gene3D" id="2.40.340.10">
    <property type="entry name" value="MoeA, C-terminal, domain IV"/>
    <property type="match status" value="1"/>
</dbReference>
<comment type="cofactor">
    <cofactor evidence="6">
        <name>Mg(2+)</name>
        <dbReference type="ChEBI" id="CHEBI:18420"/>
    </cofactor>
</comment>
<dbReference type="InterPro" id="IPR036135">
    <property type="entry name" value="MoeA_linker/N_sf"/>
</dbReference>
<keyword evidence="6" id="KW-0479">Metal-binding</keyword>
<dbReference type="Pfam" id="PF03453">
    <property type="entry name" value="MoeA_N"/>
    <property type="match status" value="1"/>
</dbReference>
<evidence type="ECO:0000256" key="3">
    <source>
        <dbReference type="ARBA" id="ARBA00010763"/>
    </source>
</evidence>
<evidence type="ECO:0000256" key="2">
    <source>
        <dbReference type="ARBA" id="ARBA00005046"/>
    </source>
</evidence>
<dbReference type="Gene3D" id="3.90.105.10">
    <property type="entry name" value="Molybdopterin biosynthesis moea protein, domain 2"/>
    <property type="match status" value="1"/>
</dbReference>
<evidence type="ECO:0000256" key="6">
    <source>
        <dbReference type="RuleBase" id="RU365090"/>
    </source>
</evidence>
<dbReference type="RefSeq" id="WP_073038080.1">
    <property type="nucleotide sequence ID" value="NZ_FQVB01000010.1"/>
</dbReference>
<dbReference type="InterPro" id="IPR024370">
    <property type="entry name" value="PBP_domain"/>
</dbReference>
<dbReference type="PANTHER" id="PTHR10192:SF16">
    <property type="entry name" value="MOLYBDOPTERIN MOLYBDENUMTRANSFERASE"/>
    <property type="match status" value="1"/>
</dbReference>
<dbReference type="InterPro" id="IPR001453">
    <property type="entry name" value="MoaB/Mog_dom"/>
</dbReference>
<evidence type="ECO:0000313" key="9">
    <source>
        <dbReference type="Proteomes" id="UP000184076"/>
    </source>
</evidence>
<dbReference type="Gene3D" id="3.40.980.10">
    <property type="entry name" value="MoaB/Mog-like domain"/>
    <property type="match status" value="1"/>
</dbReference>
<dbReference type="PANTHER" id="PTHR10192">
    <property type="entry name" value="MOLYBDOPTERIN BIOSYNTHESIS PROTEIN"/>
    <property type="match status" value="1"/>
</dbReference>
<dbReference type="InterPro" id="IPR036688">
    <property type="entry name" value="MoeA_C_domain_IV_sf"/>
</dbReference>
<dbReference type="InterPro" id="IPR038987">
    <property type="entry name" value="MoeA-like"/>
</dbReference>
<dbReference type="AlphaFoldDB" id="A0A1M4YLR8"/>
<dbReference type="STRING" id="1121391.SAMN02745206_01299"/>
<dbReference type="CDD" id="cd00887">
    <property type="entry name" value="MoeA"/>
    <property type="match status" value="1"/>
</dbReference>
<keyword evidence="9" id="KW-1185">Reference proteome</keyword>
<dbReference type="SUPFAM" id="SSF63867">
    <property type="entry name" value="MoeA C-terminal domain-like"/>
    <property type="match status" value="1"/>
</dbReference>
<dbReference type="InterPro" id="IPR005110">
    <property type="entry name" value="MoeA_linker/N"/>
</dbReference>
<dbReference type="NCBIfam" id="NF011068">
    <property type="entry name" value="PRK14498.1"/>
    <property type="match status" value="1"/>
</dbReference>
<evidence type="ECO:0000259" key="7">
    <source>
        <dbReference type="SMART" id="SM00852"/>
    </source>
</evidence>
<accession>A0A1M4YLR8</accession>
<dbReference type="Pfam" id="PF00994">
    <property type="entry name" value="MoCF_biosynth"/>
    <property type="match status" value="1"/>
</dbReference>
<dbReference type="GO" id="GO:0005829">
    <property type="term" value="C:cytosol"/>
    <property type="evidence" value="ECO:0007669"/>
    <property type="project" value="TreeGrafter"/>
</dbReference>
<reference evidence="9" key="1">
    <citation type="submission" date="2016-11" db="EMBL/GenBank/DDBJ databases">
        <authorList>
            <person name="Varghese N."/>
            <person name="Submissions S."/>
        </authorList>
    </citation>
    <scope>NUCLEOTIDE SEQUENCE [LARGE SCALE GENOMIC DNA]</scope>
    <source>
        <strain evidence="9">DSM 9756</strain>
    </source>
</reference>
<comment type="function">
    <text evidence="1 6">Catalyzes the insertion of molybdate into adenylated molybdopterin with the concomitant release of AMP.</text>
</comment>
<keyword evidence="6" id="KW-0500">Molybdenum</keyword>
<dbReference type="Pfam" id="PF03454">
    <property type="entry name" value="MoeA_C"/>
    <property type="match status" value="1"/>
</dbReference>
<dbReference type="Proteomes" id="UP000184076">
    <property type="component" value="Unassembled WGS sequence"/>
</dbReference>
<gene>
    <name evidence="8" type="ORF">SAMN02745206_01299</name>
</gene>